<sequence length="153" mass="17094">MVKNRWLRSLLTFKGGGRENVARGSPTRGKQENMVKGAPARSLSQGTSGSSHPQGLGKKDITTRTMDKRSRVDKKEEANLAVALSRVEDWRRLGYRYRTDNDEELARALRDGLNPSGYPPHAPPQQGNIGYRFDKLIGLSVQLGTIYMNCQHV</sequence>
<feature type="compositionally biased region" description="Basic and acidic residues" evidence="1">
    <location>
        <begin position="57"/>
        <end position="74"/>
    </location>
</feature>
<dbReference type="EMBL" id="JAAGAX010000003">
    <property type="protein sequence ID" value="KAF2318916.1"/>
    <property type="molecule type" value="Genomic_DNA"/>
</dbReference>
<dbReference type="Proteomes" id="UP000467840">
    <property type="component" value="Chromosome 10"/>
</dbReference>
<dbReference type="AlphaFoldDB" id="A0A6A6N2V3"/>
<keyword evidence="3" id="KW-1185">Reference proteome</keyword>
<protein>
    <submittedName>
        <fullName evidence="2">Uncharacterized protein</fullName>
    </submittedName>
</protein>
<comment type="caution">
    <text evidence="2">The sequence shown here is derived from an EMBL/GenBank/DDBJ whole genome shotgun (WGS) entry which is preliminary data.</text>
</comment>
<feature type="region of interest" description="Disordered" evidence="1">
    <location>
        <begin position="16"/>
        <end position="74"/>
    </location>
</feature>
<proteinExistence type="predicted"/>
<feature type="compositionally biased region" description="Polar residues" evidence="1">
    <location>
        <begin position="42"/>
        <end position="53"/>
    </location>
</feature>
<name>A0A6A6N2V3_HEVBR</name>
<organism evidence="2 3">
    <name type="scientific">Hevea brasiliensis</name>
    <name type="common">Para rubber tree</name>
    <name type="synonym">Siphonia brasiliensis</name>
    <dbReference type="NCBI Taxonomy" id="3981"/>
    <lineage>
        <taxon>Eukaryota</taxon>
        <taxon>Viridiplantae</taxon>
        <taxon>Streptophyta</taxon>
        <taxon>Embryophyta</taxon>
        <taxon>Tracheophyta</taxon>
        <taxon>Spermatophyta</taxon>
        <taxon>Magnoliopsida</taxon>
        <taxon>eudicotyledons</taxon>
        <taxon>Gunneridae</taxon>
        <taxon>Pentapetalae</taxon>
        <taxon>rosids</taxon>
        <taxon>fabids</taxon>
        <taxon>Malpighiales</taxon>
        <taxon>Euphorbiaceae</taxon>
        <taxon>Crotonoideae</taxon>
        <taxon>Micrandreae</taxon>
        <taxon>Hevea</taxon>
    </lineage>
</organism>
<evidence type="ECO:0000313" key="2">
    <source>
        <dbReference type="EMBL" id="KAF2318916.1"/>
    </source>
</evidence>
<evidence type="ECO:0000313" key="3">
    <source>
        <dbReference type="Proteomes" id="UP000467840"/>
    </source>
</evidence>
<gene>
    <name evidence="2" type="ORF">GH714_011655</name>
</gene>
<evidence type="ECO:0000256" key="1">
    <source>
        <dbReference type="SAM" id="MobiDB-lite"/>
    </source>
</evidence>
<reference evidence="2 3" key="1">
    <citation type="journal article" date="2020" name="Mol. Plant">
        <title>The Chromosome-Based Rubber Tree Genome Provides New Insights into Spurge Genome Evolution and Rubber Biosynthesis.</title>
        <authorList>
            <person name="Liu J."/>
            <person name="Shi C."/>
            <person name="Shi C.C."/>
            <person name="Li W."/>
            <person name="Zhang Q.J."/>
            <person name="Zhang Y."/>
            <person name="Li K."/>
            <person name="Lu H.F."/>
            <person name="Shi C."/>
            <person name="Zhu S.T."/>
            <person name="Xiao Z.Y."/>
            <person name="Nan H."/>
            <person name="Yue Y."/>
            <person name="Zhu X.G."/>
            <person name="Wu Y."/>
            <person name="Hong X.N."/>
            <person name="Fan G.Y."/>
            <person name="Tong Y."/>
            <person name="Zhang D."/>
            <person name="Mao C.L."/>
            <person name="Liu Y.L."/>
            <person name="Hao S.J."/>
            <person name="Liu W.Q."/>
            <person name="Lv M.Q."/>
            <person name="Zhang H.B."/>
            <person name="Liu Y."/>
            <person name="Hu-Tang G.R."/>
            <person name="Wang J.P."/>
            <person name="Wang J.H."/>
            <person name="Sun Y.H."/>
            <person name="Ni S.B."/>
            <person name="Chen W.B."/>
            <person name="Zhang X.C."/>
            <person name="Jiao Y.N."/>
            <person name="Eichler E.E."/>
            <person name="Li G.H."/>
            <person name="Liu X."/>
            <person name="Gao L.Z."/>
        </authorList>
    </citation>
    <scope>NUCLEOTIDE SEQUENCE [LARGE SCALE GENOMIC DNA]</scope>
    <source>
        <strain evidence="3">cv. GT1</strain>
        <tissue evidence="2">Leaf</tissue>
    </source>
</reference>
<accession>A0A6A6N2V3</accession>